<organism evidence="2 3">
    <name type="scientific">Staphylococcus simiae CCM 7213 = CCUG 51256</name>
    <dbReference type="NCBI Taxonomy" id="911238"/>
    <lineage>
        <taxon>Bacteria</taxon>
        <taxon>Bacillati</taxon>
        <taxon>Bacillota</taxon>
        <taxon>Bacilli</taxon>
        <taxon>Bacillales</taxon>
        <taxon>Staphylococcaceae</taxon>
        <taxon>Staphylococcus</taxon>
    </lineage>
</organism>
<reference evidence="2 3" key="1">
    <citation type="journal article" date="2012" name="BMC Genomics">
        <title>Comparative genomic analysis of the genus Staphylococcus including Staphylococcus aureus and its newly described sister species Staphylococcus simiae.</title>
        <authorList>
            <person name="Suzuki H."/>
            <person name="Lefebure T."/>
            <person name="Pavinski Bitar P."/>
            <person name="Stanhope M.J."/>
        </authorList>
    </citation>
    <scope>NUCLEOTIDE SEQUENCE [LARGE SCALE GENOMIC DNA]</scope>
    <source>
        <strain evidence="2 3">CCM 7213</strain>
    </source>
</reference>
<dbReference type="OrthoDB" id="2408397at2"/>
<keyword evidence="1" id="KW-0812">Transmembrane</keyword>
<accession>G5JM64</accession>
<keyword evidence="1" id="KW-1133">Transmembrane helix</keyword>
<feature type="transmembrane region" description="Helical" evidence="1">
    <location>
        <begin position="100"/>
        <end position="119"/>
    </location>
</feature>
<evidence type="ECO:0008006" key="4">
    <source>
        <dbReference type="Google" id="ProtNLM"/>
    </source>
</evidence>
<protein>
    <recommendedName>
        <fullName evidence="4">M50 family peptidase</fullName>
    </recommendedName>
</protein>
<dbReference type="RefSeq" id="WP_002465262.1">
    <property type="nucleotide sequence ID" value="NZ_AEUN01000553.1"/>
</dbReference>
<feature type="transmembrane region" description="Helical" evidence="1">
    <location>
        <begin position="151"/>
        <end position="177"/>
    </location>
</feature>
<feature type="transmembrane region" description="Helical" evidence="1">
    <location>
        <begin position="225"/>
        <end position="248"/>
    </location>
</feature>
<feature type="transmembrane region" description="Helical" evidence="1">
    <location>
        <begin position="12"/>
        <end position="32"/>
    </location>
</feature>
<comment type="caution">
    <text evidence="2">The sequence shown here is derived from an EMBL/GenBank/DDBJ whole genome shotgun (WGS) entry which is preliminary data.</text>
</comment>
<feature type="transmembrane region" description="Helical" evidence="1">
    <location>
        <begin position="125"/>
        <end position="144"/>
    </location>
</feature>
<proteinExistence type="predicted"/>
<keyword evidence="3" id="KW-1185">Reference proteome</keyword>
<evidence type="ECO:0000313" key="3">
    <source>
        <dbReference type="Proteomes" id="UP000005413"/>
    </source>
</evidence>
<keyword evidence="1" id="KW-0472">Membrane</keyword>
<dbReference type="Proteomes" id="UP000005413">
    <property type="component" value="Unassembled WGS sequence"/>
</dbReference>
<dbReference type="EMBL" id="AEUN01000553">
    <property type="protein sequence ID" value="EHJ06711.1"/>
    <property type="molecule type" value="Genomic_DNA"/>
</dbReference>
<evidence type="ECO:0000313" key="2">
    <source>
        <dbReference type="EMBL" id="EHJ06711.1"/>
    </source>
</evidence>
<dbReference type="PATRIC" id="fig|911238.3.peg.2291"/>
<gene>
    <name evidence="2" type="ORF">SS7213T_12937</name>
</gene>
<name>G5JM64_9STAP</name>
<sequence length="250" mass="28244">MTALSLFFNTHVQLNIIFITLIAITYIAVHYYRNRLIISYLDILLNYIPVLTHEFGHVIFNKIAGGRAKDLVIVTSPNERQQTLQQGYAITQSKSIVGQWLTTLGGYIMPPLMLLLGLASSHYTMPSLFVLGYLLIFVYFLVLTSRKLSPIIVIILISTLLYFIVTGGHTASIQLIVSFVYQYILGVLLGEVLQSSWTIIKLTFSRPRVSWDGSALAELSHIPTFIYSTIWIVFNLYSVDILLTYTGIIQ</sequence>
<dbReference type="AlphaFoldDB" id="G5JM64"/>
<evidence type="ECO:0000256" key="1">
    <source>
        <dbReference type="SAM" id="Phobius"/>
    </source>
</evidence>
<dbReference type="Pfam" id="PF13398">
    <property type="entry name" value="Peptidase_M50B"/>
    <property type="match status" value="1"/>
</dbReference>
<dbReference type="InterPro" id="IPR049500">
    <property type="entry name" value="Peptidase_M50B-like"/>
</dbReference>